<protein>
    <submittedName>
        <fullName evidence="8">SM-20-related protein</fullName>
    </submittedName>
</protein>
<dbReference type="AlphaFoldDB" id="A0A4R6YKY0"/>
<dbReference type="Pfam" id="PF13640">
    <property type="entry name" value="2OG-FeII_Oxy_3"/>
    <property type="match status" value="1"/>
</dbReference>
<dbReference type="EMBL" id="SNZH01000023">
    <property type="protein sequence ID" value="TDR37861.1"/>
    <property type="molecule type" value="Genomic_DNA"/>
</dbReference>
<keyword evidence="3" id="KW-0847">Vitamin C</keyword>
<evidence type="ECO:0000256" key="2">
    <source>
        <dbReference type="ARBA" id="ARBA00022723"/>
    </source>
</evidence>
<evidence type="ECO:0000313" key="9">
    <source>
        <dbReference type="Proteomes" id="UP000295293"/>
    </source>
</evidence>
<dbReference type="OrthoDB" id="269774at2"/>
<keyword evidence="5" id="KW-0560">Oxidoreductase</keyword>
<keyword evidence="6" id="KW-0408">Iron</keyword>
<dbReference type="Proteomes" id="UP000295293">
    <property type="component" value="Unassembled WGS sequence"/>
</dbReference>
<dbReference type="PROSITE" id="PS51471">
    <property type="entry name" value="FE2OG_OXY"/>
    <property type="match status" value="1"/>
</dbReference>
<proteinExistence type="predicted"/>
<dbReference type="InterPro" id="IPR006620">
    <property type="entry name" value="Pro_4_hyd_alph"/>
</dbReference>
<keyword evidence="9" id="KW-1185">Reference proteome</keyword>
<name>A0A4R6YKY0_9GAMM</name>
<evidence type="ECO:0000256" key="3">
    <source>
        <dbReference type="ARBA" id="ARBA00022896"/>
    </source>
</evidence>
<dbReference type="GO" id="GO:0031418">
    <property type="term" value="F:L-ascorbic acid binding"/>
    <property type="evidence" value="ECO:0007669"/>
    <property type="project" value="UniProtKB-KW"/>
</dbReference>
<sequence>MIDLLPIPALLTPQQCVHWCDALDDATAAPAAVLDPAYGGRVAPQIRRVARLQPPAALQSQAMQLLGALQPQLQAYFGQALGRCEPAQFLRYEVGDFFVAHQDGNTPLLRDASLSRRVSLVLLLNDASLTAQEGCYGGGELVFHPHYSSAAAPSRHTPAAGSLLAFRAETTHEVLPVTHGRRYSIAGWFHAAEPA</sequence>
<evidence type="ECO:0000256" key="6">
    <source>
        <dbReference type="ARBA" id="ARBA00023004"/>
    </source>
</evidence>
<keyword evidence="2" id="KW-0479">Metal-binding</keyword>
<feature type="domain" description="Fe2OG dioxygenase" evidence="7">
    <location>
        <begin position="83"/>
        <end position="191"/>
    </location>
</feature>
<evidence type="ECO:0000259" key="7">
    <source>
        <dbReference type="PROSITE" id="PS51471"/>
    </source>
</evidence>
<organism evidence="8 9">
    <name type="scientific">Tahibacter aquaticus</name>
    <dbReference type="NCBI Taxonomy" id="520092"/>
    <lineage>
        <taxon>Bacteria</taxon>
        <taxon>Pseudomonadati</taxon>
        <taxon>Pseudomonadota</taxon>
        <taxon>Gammaproteobacteria</taxon>
        <taxon>Lysobacterales</taxon>
        <taxon>Rhodanobacteraceae</taxon>
        <taxon>Tahibacter</taxon>
    </lineage>
</organism>
<comment type="cofactor">
    <cofactor evidence="1">
        <name>L-ascorbate</name>
        <dbReference type="ChEBI" id="CHEBI:38290"/>
    </cofactor>
</comment>
<evidence type="ECO:0000256" key="4">
    <source>
        <dbReference type="ARBA" id="ARBA00022964"/>
    </source>
</evidence>
<reference evidence="8 9" key="1">
    <citation type="submission" date="2019-03" db="EMBL/GenBank/DDBJ databases">
        <title>Genomic Encyclopedia of Type Strains, Phase IV (KMG-IV): sequencing the most valuable type-strain genomes for metagenomic binning, comparative biology and taxonomic classification.</title>
        <authorList>
            <person name="Goeker M."/>
        </authorList>
    </citation>
    <scope>NUCLEOTIDE SEQUENCE [LARGE SCALE GENOMIC DNA]</scope>
    <source>
        <strain evidence="8 9">DSM 21667</strain>
    </source>
</reference>
<dbReference type="GO" id="GO:0051213">
    <property type="term" value="F:dioxygenase activity"/>
    <property type="evidence" value="ECO:0007669"/>
    <property type="project" value="UniProtKB-KW"/>
</dbReference>
<gene>
    <name evidence="8" type="ORF">DFR29_12335</name>
</gene>
<dbReference type="Gene3D" id="2.60.120.620">
    <property type="entry name" value="q2cbj1_9rhob like domain"/>
    <property type="match status" value="1"/>
</dbReference>
<evidence type="ECO:0000256" key="5">
    <source>
        <dbReference type="ARBA" id="ARBA00023002"/>
    </source>
</evidence>
<dbReference type="GO" id="GO:0016705">
    <property type="term" value="F:oxidoreductase activity, acting on paired donors, with incorporation or reduction of molecular oxygen"/>
    <property type="evidence" value="ECO:0007669"/>
    <property type="project" value="InterPro"/>
</dbReference>
<keyword evidence="4" id="KW-0223">Dioxygenase</keyword>
<dbReference type="InterPro" id="IPR005123">
    <property type="entry name" value="Oxoglu/Fe-dep_dioxygenase_dom"/>
</dbReference>
<dbReference type="RefSeq" id="WP_133821641.1">
    <property type="nucleotide sequence ID" value="NZ_SNZH01000023.1"/>
</dbReference>
<comment type="caution">
    <text evidence="8">The sequence shown here is derived from an EMBL/GenBank/DDBJ whole genome shotgun (WGS) entry which is preliminary data.</text>
</comment>
<dbReference type="InterPro" id="IPR044862">
    <property type="entry name" value="Pro_4_hyd_alph_FE2OG_OXY"/>
</dbReference>
<dbReference type="GO" id="GO:0005506">
    <property type="term" value="F:iron ion binding"/>
    <property type="evidence" value="ECO:0007669"/>
    <property type="project" value="InterPro"/>
</dbReference>
<evidence type="ECO:0000313" key="8">
    <source>
        <dbReference type="EMBL" id="TDR37861.1"/>
    </source>
</evidence>
<dbReference type="SMART" id="SM00702">
    <property type="entry name" value="P4Hc"/>
    <property type="match status" value="1"/>
</dbReference>
<accession>A0A4R6YKY0</accession>
<evidence type="ECO:0000256" key="1">
    <source>
        <dbReference type="ARBA" id="ARBA00001961"/>
    </source>
</evidence>